<name>A0A369Z182_HAEPA</name>
<dbReference type="AlphaFoldDB" id="A0A369Z182"/>
<dbReference type="EMBL" id="QEPW01000005">
    <property type="protein sequence ID" value="RDE93834.1"/>
    <property type="molecule type" value="Genomic_DNA"/>
</dbReference>
<sequence length="142" mass="15071">MVTKMKKLFVLLTSTLLFACSSSPSLDQLAAQMPKDNRSVMLQVPEAGNPVSNGMLVATIRTAGGTSGKRLVSLLATDNLHIGIAGNSQSVNKAVAMYGLNNAEKAGKDVSLYLVGDSQSDKADLEKAAKAKNVEMHYIMQK</sequence>
<evidence type="ECO:0000313" key="3">
    <source>
        <dbReference type="Proteomes" id="UP000253910"/>
    </source>
</evidence>
<dbReference type="PROSITE" id="PS51257">
    <property type="entry name" value="PROKAR_LIPOPROTEIN"/>
    <property type="match status" value="1"/>
</dbReference>
<evidence type="ECO:0000313" key="2">
    <source>
        <dbReference type="EMBL" id="RDE93834.1"/>
    </source>
</evidence>
<gene>
    <name evidence="2" type="ORF">DPV87_03925</name>
</gene>
<evidence type="ECO:0000256" key="1">
    <source>
        <dbReference type="SAM" id="SignalP"/>
    </source>
</evidence>
<dbReference type="Proteomes" id="UP000253910">
    <property type="component" value="Unassembled WGS sequence"/>
</dbReference>
<comment type="caution">
    <text evidence="2">The sequence shown here is derived from an EMBL/GenBank/DDBJ whole genome shotgun (WGS) entry which is preliminary data.</text>
</comment>
<feature type="chain" id="PRO_5016753655" description="Lipoprotein" evidence="1">
    <location>
        <begin position="20"/>
        <end position="142"/>
    </location>
</feature>
<accession>A0A369Z182</accession>
<reference evidence="2 3" key="1">
    <citation type="submission" date="2018-05" db="EMBL/GenBank/DDBJ databases">
        <title>Draft Genome Sequences for a Diverse set of 7 Haemophilus Species.</title>
        <authorList>
            <person name="Nichols M."/>
            <person name="Topaz N."/>
            <person name="Wang X."/>
            <person name="Wang X."/>
            <person name="Boxrud D."/>
        </authorList>
    </citation>
    <scope>NUCLEOTIDE SEQUENCE [LARGE SCALE GENOMIC DNA]</scope>
    <source>
        <strain evidence="2 3">C2008001710</strain>
    </source>
</reference>
<organism evidence="2 3">
    <name type="scientific">Haemophilus parainfluenzae</name>
    <dbReference type="NCBI Taxonomy" id="729"/>
    <lineage>
        <taxon>Bacteria</taxon>
        <taxon>Pseudomonadati</taxon>
        <taxon>Pseudomonadota</taxon>
        <taxon>Gammaproteobacteria</taxon>
        <taxon>Pasteurellales</taxon>
        <taxon>Pasteurellaceae</taxon>
        <taxon>Haemophilus</taxon>
    </lineage>
</organism>
<proteinExistence type="predicted"/>
<feature type="signal peptide" evidence="1">
    <location>
        <begin position="1"/>
        <end position="19"/>
    </location>
</feature>
<protein>
    <recommendedName>
        <fullName evidence="4">Lipoprotein</fullName>
    </recommendedName>
</protein>
<keyword evidence="1" id="KW-0732">Signal</keyword>
<evidence type="ECO:0008006" key="4">
    <source>
        <dbReference type="Google" id="ProtNLM"/>
    </source>
</evidence>